<evidence type="ECO:0000256" key="1">
    <source>
        <dbReference type="PROSITE-ProRule" id="PRU00042"/>
    </source>
</evidence>
<feature type="region of interest" description="Disordered" evidence="2">
    <location>
        <begin position="1"/>
        <end position="59"/>
    </location>
</feature>
<sequence length="652" mass="71595">MLEFEEGNPALMGRLNPDLGDAGLGQLGHPDADGPPGHSLLQGEHRGLGLPPHHPRCPPPPLLPESLLLDSEAAAFHVQSRGQLPPFSSILPFRPHPGAPHAFPPTFPSAALSLLNSQSLPVTSHADLLTKHPIFGAMNMALGGPQHPHHPPPPLPPPPHHHHHPGHHQPHPGHPPQDHHQQHSNNNNSSSSHSHHRNSPHPSHRDNPDLTNGSGRGSHSDNGVDVVSTTSLGSRRSSTIGDGADTGLSGALGGMGSAMRTSSRSYTPEDGRSDSEPRPGSKENKEGSSAFRRSLSSDEGQMSPDEENRGSHHRNRSDGTHPGRYRKSRKLESNTGSDEDDMSGRVRRLSDNEDDEDNRPDDDDDTDIDDRYAADKGYSRNIHYSDERGRDRDRGEKLSRNRSFEKERDRARRDRKRSHSGSLKNSSSGTLDYMDENEILRDRRDTSPRSHRGSPKLKDDNNHSATTSVNGDSNCANNDDDFLDPNNGGGSNHNSSSSGIGGQGNDAGVLRPPKRHIERQNLNTRMIPSSSSRKQRHPMRRFSSAGSEQESPQSSTPSTTIGHHSNNCSHLPVSSTTMEATLERSDAELVTFLLKEGNVYKCVHCRMIFEDASLFLLHNGFHAHDEPFRCEVCHHVCKDRIDFNCHLTSHIK</sequence>
<feature type="compositionally biased region" description="Basic and acidic residues" evidence="2">
    <location>
        <begin position="342"/>
        <end position="351"/>
    </location>
</feature>
<dbReference type="GO" id="GO:0000977">
    <property type="term" value="F:RNA polymerase II transcription regulatory region sequence-specific DNA binding"/>
    <property type="evidence" value="ECO:0007669"/>
    <property type="project" value="TreeGrafter"/>
</dbReference>
<dbReference type="PANTHER" id="PTHR47034:SF1">
    <property type="entry name" value="ZINC FINGER TRANSCRIPTION FACTOR TRPS1"/>
    <property type="match status" value="1"/>
</dbReference>
<dbReference type="GO" id="GO:0003700">
    <property type="term" value="F:DNA-binding transcription factor activity"/>
    <property type="evidence" value="ECO:0007669"/>
    <property type="project" value="InterPro"/>
</dbReference>
<feature type="compositionally biased region" description="Basic and acidic residues" evidence="2">
    <location>
        <begin position="438"/>
        <end position="448"/>
    </location>
</feature>
<keyword evidence="5" id="KW-1185">Reference proteome</keyword>
<keyword evidence="1" id="KW-0479">Metal-binding</keyword>
<feature type="compositionally biased region" description="Basic and acidic residues" evidence="2">
    <location>
        <begin position="369"/>
        <end position="412"/>
    </location>
</feature>
<dbReference type="PROSITE" id="PS00028">
    <property type="entry name" value="ZINC_FINGER_C2H2_1"/>
    <property type="match status" value="2"/>
</dbReference>
<evidence type="ECO:0000313" key="4">
    <source>
        <dbReference type="EMBL" id="GFS09498.1"/>
    </source>
</evidence>
<protein>
    <submittedName>
        <fullName evidence="4">Zinc finger protein Pegasus</fullName>
    </submittedName>
</protein>
<feature type="compositionally biased region" description="Low complexity" evidence="2">
    <location>
        <begin position="547"/>
        <end position="560"/>
    </location>
</feature>
<proteinExistence type="predicted"/>
<feature type="compositionally biased region" description="Basic and acidic residues" evidence="2">
    <location>
        <begin position="306"/>
        <end position="321"/>
    </location>
</feature>
<evidence type="ECO:0000259" key="3">
    <source>
        <dbReference type="PROSITE" id="PS50157"/>
    </source>
</evidence>
<dbReference type="InterPro" id="IPR013087">
    <property type="entry name" value="Znf_C2H2_type"/>
</dbReference>
<feature type="compositionally biased region" description="Acidic residues" evidence="2">
    <location>
        <begin position="352"/>
        <end position="368"/>
    </location>
</feature>
<dbReference type="Proteomes" id="UP000762676">
    <property type="component" value="Unassembled WGS sequence"/>
</dbReference>
<keyword evidence="1" id="KW-0862">Zinc</keyword>
<feature type="compositionally biased region" description="Polar residues" evidence="2">
    <location>
        <begin position="463"/>
        <end position="477"/>
    </location>
</feature>
<evidence type="ECO:0000313" key="5">
    <source>
        <dbReference type="Proteomes" id="UP000762676"/>
    </source>
</evidence>
<dbReference type="EMBL" id="BMAT01006281">
    <property type="protein sequence ID" value="GFS09498.1"/>
    <property type="molecule type" value="Genomic_DNA"/>
</dbReference>
<dbReference type="SMART" id="SM00355">
    <property type="entry name" value="ZnF_C2H2"/>
    <property type="match status" value="2"/>
</dbReference>
<dbReference type="PROSITE" id="PS50157">
    <property type="entry name" value="ZINC_FINGER_C2H2_2"/>
    <property type="match status" value="1"/>
</dbReference>
<feature type="compositionally biased region" description="Polar residues" evidence="2">
    <location>
        <begin position="561"/>
        <end position="572"/>
    </location>
</feature>
<feature type="compositionally biased region" description="Low complexity" evidence="2">
    <location>
        <begin position="183"/>
        <end position="192"/>
    </location>
</feature>
<organism evidence="4 5">
    <name type="scientific">Elysia marginata</name>
    <dbReference type="NCBI Taxonomy" id="1093978"/>
    <lineage>
        <taxon>Eukaryota</taxon>
        <taxon>Metazoa</taxon>
        <taxon>Spiralia</taxon>
        <taxon>Lophotrochozoa</taxon>
        <taxon>Mollusca</taxon>
        <taxon>Gastropoda</taxon>
        <taxon>Heterobranchia</taxon>
        <taxon>Euthyneura</taxon>
        <taxon>Panpulmonata</taxon>
        <taxon>Sacoglossa</taxon>
        <taxon>Placobranchoidea</taxon>
        <taxon>Plakobranchidae</taxon>
        <taxon>Elysia</taxon>
    </lineage>
</organism>
<dbReference type="InterPro" id="IPR028440">
    <property type="entry name" value="TRPS1"/>
</dbReference>
<feature type="compositionally biased region" description="Basic residues" evidence="2">
    <location>
        <begin position="159"/>
        <end position="171"/>
    </location>
</feature>
<feature type="compositionally biased region" description="Polar residues" evidence="2">
    <location>
        <begin position="520"/>
        <end position="532"/>
    </location>
</feature>
<dbReference type="PANTHER" id="PTHR47034">
    <property type="entry name" value="ZINC FINGER TRANSCRIPTION FACTOR TRPS1"/>
    <property type="match status" value="1"/>
</dbReference>
<comment type="caution">
    <text evidence="4">The sequence shown here is derived from an EMBL/GenBank/DDBJ whole genome shotgun (WGS) entry which is preliminary data.</text>
</comment>
<keyword evidence="1" id="KW-0863">Zinc-finger</keyword>
<feature type="compositionally biased region" description="Low complexity" evidence="2">
    <location>
        <begin position="228"/>
        <end position="239"/>
    </location>
</feature>
<name>A0AAV4IGN5_9GAST</name>
<feature type="compositionally biased region" description="Basic and acidic residues" evidence="2">
    <location>
        <begin position="267"/>
        <end position="286"/>
    </location>
</feature>
<dbReference type="AlphaFoldDB" id="A0AAV4IGN5"/>
<dbReference type="GO" id="GO:0005634">
    <property type="term" value="C:nucleus"/>
    <property type="evidence" value="ECO:0007669"/>
    <property type="project" value="InterPro"/>
</dbReference>
<accession>A0AAV4IGN5</accession>
<dbReference type="GO" id="GO:0006357">
    <property type="term" value="P:regulation of transcription by RNA polymerase II"/>
    <property type="evidence" value="ECO:0007669"/>
    <property type="project" value="TreeGrafter"/>
</dbReference>
<feature type="region of interest" description="Disordered" evidence="2">
    <location>
        <begin position="139"/>
        <end position="572"/>
    </location>
</feature>
<gene>
    <name evidence="4" type="ORF">ElyMa_003039000</name>
</gene>
<reference evidence="4 5" key="1">
    <citation type="journal article" date="2021" name="Elife">
        <title>Chloroplast acquisition without the gene transfer in kleptoplastic sea slugs, Plakobranchus ocellatus.</title>
        <authorList>
            <person name="Maeda T."/>
            <person name="Takahashi S."/>
            <person name="Yoshida T."/>
            <person name="Shimamura S."/>
            <person name="Takaki Y."/>
            <person name="Nagai Y."/>
            <person name="Toyoda A."/>
            <person name="Suzuki Y."/>
            <person name="Arimoto A."/>
            <person name="Ishii H."/>
            <person name="Satoh N."/>
            <person name="Nishiyama T."/>
            <person name="Hasebe M."/>
            <person name="Maruyama T."/>
            <person name="Minagawa J."/>
            <person name="Obokata J."/>
            <person name="Shigenobu S."/>
        </authorList>
    </citation>
    <scope>NUCLEOTIDE SEQUENCE [LARGE SCALE GENOMIC DNA]</scope>
</reference>
<feature type="domain" description="C2H2-type" evidence="3">
    <location>
        <begin position="600"/>
        <end position="627"/>
    </location>
</feature>
<evidence type="ECO:0000256" key="2">
    <source>
        <dbReference type="SAM" id="MobiDB-lite"/>
    </source>
</evidence>
<dbReference type="GO" id="GO:0008270">
    <property type="term" value="F:zinc ion binding"/>
    <property type="evidence" value="ECO:0007669"/>
    <property type="project" value="UniProtKB-KW"/>
</dbReference>